<reference evidence="16" key="1">
    <citation type="journal article" date="2019" name="Int. J. Syst. Evol. Microbiol.">
        <title>The Global Catalogue of Microorganisms (GCM) 10K type strain sequencing project: providing services to taxonomists for standard genome sequencing and annotation.</title>
        <authorList>
            <consortium name="The Broad Institute Genomics Platform"/>
            <consortium name="The Broad Institute Genome Sequencing Center for Infectious Disease"/>
            <person name="Wu L."/>
            <person name="Ma J."/>
        </authorList>
    </citation>
    <scope>NUCLEOTIDE SEQUENCE [LARGE SCALE GENOMIC DNA]</scope>
    <source>
        <strain evidence="16">CCM 7435</strain>
    </source>
</reference>
<dbReference type="PANTHER" id="PTHR32552:SF81">
    <property type="entry name" value="TONB-DEPENDENT OUTER MEMBRANE RECEPTOR"/>
    <property type="match status" value="1"/>
</dbReference>
<dbReference type="Pfam" id="PF07715">
    <property type="entry name" value="Plug"/>
    <property type="match status" value="1"/>
</dbReference>
<evidence type="ECO:0000256" key="6">
    <source>
        <dbReference type="ARBA" id="ARBA00023004"/>
    </source>
</evidence>
<keyword evidence="2 11" id="KW-0813">Transport</keyword>
<keyword evidence="3 11" id="KW-1134">Transmembrane beta strand</keyword>
<sequence>MTANSLTARANRCRHVSHRQRLLAGCALIVLAGVAAPSPGTAQTQAAATQAAVYAIPAGPVSGALAAFGAASGVQIVYDSSIAQGLRSPGVHGARTNEQALAELLTGTGLNWRFTSPRSVTIEAPSSTVGAGPVTAQDMIELDTISVSGEKLTRDLANVYSSVGVVTGEQFFDYAIEDLSGALNKLANTRVSGSNRGSSGIVIRGLSSQGLTSPTNSSPTIAVIVDGASQNGEGIQRGNRGTWDVANVEVFRGPQSTLQGRNAMGGAVVVNTNDPTWHWEGAAEFNYLDSSDSGYQGSGAFMLSGPLADNQLAFRVAGEYLEGDRGITFAEPLNEPLDNDEFSSLRAKVLITPEQLDGFEALITVSYNSDKPGYPVASGPNFFDRRFDSDVSAAELRYTDVTTVIANVSQRLADGIKLRSVTAYIETDADISSLPGSTLYLRDELRAGQDFTEDLRLEFEEGVRPLSGVIGFNYGRFSNKPDSEICLAAPDFGIVDPILYQELEGSNLITSYAAYADLRYALNDRWSVLFGGRLGYETVENAADGRTLNLIETIMTGIPAYEATSYDADVGYLVALPKIGVAYAIDPSQTVAFTVSEGFRAGFSAIDGSGNVYDVEPETLWSYEVAYRSKWLDDRLEINANGFYYKYSDLQTDVDDPILGYPQTITANVGKAHAYGGEIELRALVTQEFTAFASVGLLKTEFDSAVPAVGIEVGGEFPEAPSVTFNIGGIYRHASGFFVSADLAYTDSYYSTADVANTAEEEVSAFTIVNAAIGYEAKNWSMTLFAKNILDEEYVTGISMSGSSSSATLGDGRMIGVRARATF</sequence>
<comment type="similarity">
    <text evidence="11 12">Belongs to the TonB-dependent receptor family.</text>
</comment>
<keyword evidence="8 12" id="KW-0798">TonB box</keyword>
<keyword evidence="5 11" id="KW-0812">Transmembrane</keyword>
<keyword evidence="13" id="KW-0732">Signal</keyword>
<keyword evidence="9 11" id="KW-0472">Membrane</keyword>
<dbReference type="Gene3D" id="3.55.50.30">
    <property type="match status" value="1"/>
</dbReference>
<keyword evidence="15" id="KW-0675">Receptor</keyword>
<evidence type="ECO:0000256" key="13">
    <source>
        <dbReference type="SAM" id="SignalP"/>
    </source>
</evidence>
<keyword evidence="6" id="KW-0408">Iron</keyword>
<evidence type="ECO:0000256" key="2">
    <source>
        <dbReference type="ARBA" id="ARBA00022448"/>
    </source>
</evidence>
<organism evidence="15 16">
    <name type="scientific">Ancylobacter oerskovii</name>
    <dbReference type="NCBI Taxonomy" id="459519"/>
    <lineage>
        <taxon>Bacteria</taxon>
        <taxon>Pseudomonadati</taxon>
        <taxon>Pseudomonadota</taxon>
        <taxon>Alphaproteobacteria</taxon>
        <taxon>Hyphomicrobiales</taxon>
        <taxon>Xanthobacteraceae</taxon>
        <taxon>Ancylobacter</taxon>
    </lineage>
</organism>
<feature type="chain" id="PRO_5046282677" evidence="13">
    <location>
        <begin position="43"/>
        <end position="823"/>
    </location>
</feature>
<evidence type="ECO:0000256" key="7">
    <source>
        <dbReference type="ARBA" id="ARBA00023065"/>
    </source>
</evidence>
<evidence type="ECO:0000256" key="5">
    <source>
        <dbReference type="ARBA" id="ARBA00022692"/>
    </source>
</evidence>
<dbReference type="Proteomes" id="UP001597299">
    <property type="component" value="Unassembled WGS sequence"/>
</dbReference>
<keyword evidence="10 11" id="KW-0998">Cell outer membrane</keyword>
<dbReference type="RefSeq" id="WP_213356666.1">
    <property type="nucleotide sequence ID" value="NZ_JAHBGB010000046.1"/>
</dbReference>
<evidence type="ECO:0000256" key="11">
    <source>
        <dbReference type="PROSITE-ProRule" id="PRU01360"/>
    </source>
</evidence>
<dbReference type="InterPro" id="IPR012910">
    <property type="entry name" value="Plug_dom"/>
</dbReference>
<gene>
    <name evidence="15" type="ORF">ACFSNC_25105</name>
</gene>
<evidence type="ECO:0000313" key="15">
    <source>
        <dbReference type="EMBL" id="MFD2143672.1"/>
    </source>
</evidence>
<evidence type="ECO:0000256" key="12">
    <source>
        <dbReference type="RuleBase" id="RU003357"/>
    </source>
</evidence>
<dbReference type="Pfam" id="PF07660">
    <property type="entry name" value="STN"/>
    <property type="match status" value="1"/>
</dbReference>
<evidence type="ECO:0000256" key="4">
    <source>
        <dbReference type="ARBA" id="ARBA00022496"/>
    </source>
</evidence>
<accession>A0ABW4Z5C4</accession>
<feature type="domain" description="Secretin/TonB short N-terminal" evidence="14">
    <location>
        <begin position="74"/>
        <end position="125"/>
    </location>
</feature>
<evidence type="ECO:0000256" key="9">
    <source>
        <dbReference type="ARBA" id="ARBA00023136"/>
    </source>
</evidence>
<protein>
    <submittedName>
        <fullName evidence="15">TonB-dependent receptor domain-containing protein</fullName>
    </submittedName>
</protein>
<feature type="signal peptide" evidence="13">
    <location>
        <begin position="1"/>
        <end position="42"/>
    </location>
</feature>
<keyword evidence="16" id="KW-1185">Reference proteome</keyword>
<evidence type="ECO:0000256" key="1">
    <source>
        <dbReference type="ARBA" id="ARBA00004571"/>
    </source>
</evidence>
<dbReference type="InterPro" id="IPR036942">
    <property type="entry name" value="Beta-barrel_TonB_sf"/>
</dbReference>
<keyword evidence="4" id="KW-0410">Iron transport</keyword>
<evidence type="ECO:0000256" key="3">
    <source>
        <dbReference type="ARBA" id="ARBA00022452"/>
    </source>
</evidence>
<proteinExistence type="inferred from homology"/>
<dbReference type="InterPro" id="IPR039426">
    <property type="entry name" value="TonB-dep_rcpt-like"/>
</dbReference>
<dbReference type="EMBL" id="JBHUHD010000004">
    <property type="protein sequence ID" value="MFD2143672.1"/>
    <property type="molecule type" value="Genomic_DNA"/>
</dbReference>
<dbReference type="PROSITE" id="PS52016">
    <property type="entry name" value="TONB_DEPENDENT_REC_3"/>
    <property type="match status" value="1"/>
</dbReference>
<evidence type="ECO:0000256" key="8">
    <source>
        <dbReference type="ARBA" id="ARBA00023077"/>
    </source>
</evidence>
<keyword evidence="7" id="KW-0406">Ion transport</keyword>
<evidence type="ECO:0000313" key="16">
    <source>
        <dbReference type="Proteomes" id="UP001597299"/>
    </source>
</evidence>
<evidence type="ECO:0000256" key="10">
    <source>
        <dbReference type="ARBA" id="ARBA00023237"/>
    </source>
</evidence>
<dbReference type="InterPro" id="IPR011662">
    <property type="entry name" value="Secretin/TonB_short_N"/>
</dbReference>
<dbReference type="Pfam" id="PF00593">
    <property type="entry name" value="TonB_dep_Rec_b-barrel"/>
    <property type="match status" value="1"/>
</dbReference>
<dbReference type="PANTHER" id="PTHR32552">
    <property type="entry name" value="FERRICHROME IRON RECEPTOR-RELATED"/>
    <property type="match status" value="1"/>
</dbReference>
<dbReference type="SMART" id="SM00965">
    <property type="entry name" value="STN"/>
    <property type="match status" value="1"/>
</dbReference>
<name>A0ABW4Z5C4_9HYPH</name>
<evidence type="ECO:0000259" key="14">
    <source>
        <dbReference type="SMART" id="SM00965"/>
    </source>
</evidence>
<comment type="caution">
    <text evidence="15">The sequence shown here is derived from an EMBL/GenBank/DDBJ whole genome shotgun (WGS) entry which is preliminary data.</text>
</comment>
<dbReference type="Gene3D" id="2.40.170.20">
    <property type="entry name" value="TonB-dependent receptor, beta-barrel domain"/>
    <property type="match status" value="1"/>
</dbReference>
<dbReference type="InterPro" id="IPR000531">
    <property type="entry name" value="Beta-barrel_TonB"/>
</dbReference>
<comment type="subcellular location">
    <subcellularLocation>
        <location evidence="1 11">Cell outer membrane</location>
        <topology evidence="1 11">Multi-pass membrane protein</topology>
    </subcellularLocation>
</comment>
<dbReference type="SUPFAM" id="SSF56935">
    <property type="entry name" value="Porins"/>
    <property type="match status" value="1"/>
</dbReference>